<keyword evidence="2" id="KW-1185">Reference proteome</keyword>
<proteinExistence type="predicted"/>
<dbReference type="KEGG" id="rpon:G3256_06810"/>
<dbReference type="Proteomes" id="UP000503308">
    <property type="component" value="Chromosome"/>
</dbReference>
<accession>A0A858SPX5</accession>
<gene>
    <name evidence="1" type="ORF">G3256_06810</name>
</gene>
<evidence type="ECO:0000313" key="1">
    <source>
        <dbReference type="EMBL" id="QJF50889.1"/>
    </source>
</evidence>
<evidence type="ECO:0000313" key="2">
    <source>
        <dbReference type="Proteomes" id="UP000503308"/>
    </source>
</evidence>
<protein>
    <submittedName>
        <fullName evidence="1">Uncharacterized protein</fullName>
    </submittedName>
</protein>
<reference evidence="1 2" key="1">
    <citation type="submission" date="2020-02" db="EMBL/GenBank/DDBJ databases">
        <title>Genome sequence of Roseobacter ponti.</title>
        <authorList>
            <person name="Hollensteiner J."/>
            <person name="Schneider D."/>
            <person name="Poehlein A."/>
            <person name="Daniel R."/>
        </authorList>
    </citation>
    <scope>NUCLEOTIDE SEQUENCE [LARGE SCALE GENOMIC DNA]</scope>
    <source>
        <strain evidence="1 2">DSM 106830</strain>
    </source>
</reference>
<name>A0A858SPX5_9RHOB</name>
<dbReference type="EMBL" id="CP048788">
    <property type="protein sequence ID" value="QJF50889.1"/>
    <property type="molecule type" value="Genomic_DNA"/>
</dbReference>
<dbReference type="AlphaFoldDB" id="A0A858SPX5"/>
<organism evidence="1 2">
    <name type="scientific">Roseobacter ponti</name>
    <dbReference type="NCBI Taxonomy" id="1891787"/>
    <lineage>
        <taxon>Bacteria</taxon>
        <taxon>Pseudomonadati</taxon>
        <taxon>Pseudomonadota</taxon>
        <taxon>Alphaproteobacteria</taxon>
        <taxon>Rhodobacterales</taxon>
        <taxon>Roseobacteraceae</taxon>
        <taxon>Roseobacter</taxon>
    </lineage>
</organism>
<dbReference type="RefSeq" id="WP_169640105.1">
    <property type="nucleotide sequence ID" value="NZ_CP048788.1"/>
</dbReference>
<sequence>MKPQISIPRTSVSAYFSLGSEENGVCTKLLLLLQTRNFPEDHSAQIIPFPGRFSC</sequence>